<dbReference type="EMBL" id="FUHU01000010">
    <property type="protein sequence ID" value="SJM49928.1"/>
    <property type="molecule type" value="Genomic_DNA"/>
</dbReference>
<name>A0A1R4F1W3_9MICO</name>
<gene>
    <name evidence="1" type="ORF">CZ674_02180</name>
</gene>
<dbReference type="AlphaFoldDB" id="A0A1R4F1W3"/>
<protein>
    <submittedName>
        <fullName evidence="1">Uncharacterized protein</fullName>
    </submittedName>
</protein>
<organism evidence="1 2">
    <name type="scientific">Agrococcus casei LMG 22410</name>
    <dbReference type="NCBI Taxonomy" id="1255656"/>
    <lineage>
        <taxon>Bacteria</taxon>
        <taxon>Bacillati</taxon>
        <taxon>Actinomycetota</taxon>
        <taxon>Actinomycetes</taxon>
        <taxon>Micrococcales</taxon>
        <taxon>Microbacteriaceae</taxon>
        <taxon>Agrococcus</taxon>
    </lineage>
</organism>
<evidence type="ECO:0000313" key="2">
    <source>
        <dbReference type="Proteomes" id="UP000195787"/>
    </source>
</evidence>
<proteinExistence type="predicted"/>
<evidence type="ECO:0000313" key="1">
    <source>
        <dbReference type="EMBL" id="SJM49928.1"/>
    </source>
</evidence>
<keyword evidence="2" id="KW-1185">Reference proteome</keyword>
<dbReference type="Proteomes" id="UP000195787">
    <property type="component" value="Unassembled WGS sequence"/>
</dbReference>
<accession>A0A1R4F1W3</accession>
<sequence>MYNQVGRGIVWIRIHCVRAIEALRRREPHVLSCAGSDDAHVVS</sequence>
<reference evidence="1 2" key="1">
    <citation type="submission" date="2017-02" db="EMBL/GenBank/DDBJ databases">
        <authorList>
            <person name="Peterson S.W."/>
        </authorList>
    </citation>
    <scope>NUCLEOTIDE SEQUENCE [LARGE SCALE GENOMIC DNA]</scope>
    <source>
        <strain evidence="1 2">LMG 22410</strain>
    </source>
</reference>